<accession>A0A926V9W9</accession>
<dbReference type="Pfam" id="PF05685">
    <property type="entry name" value="Uma2"/>
    <property type="match status" value="1"/>
</dbReference>
<dbReference type="GO" id="GO:0004519">
    <property type="term" value="F:endonuclease activity"/>
    <property type="evidence" value="ECO:0007669"/>
    <property type="project" value="UniProtKB-KW"/>
</dbReference>
<dbReference type="PANTHER" id="PTHR36558:SF1">
    <property type="entry name" value="RESTRICTION ENDONUCLEASE DOMAIN-CONTAINING PROTEIN-RELATED"/>
    <property type="match status" value="1"/>
</dbReference>
<dbReference type="Gene3D" id="3.90.1570.10">
    <property type="entry name" value="tt1808, chain A"/>
    <property type="match status" value="1"/>
</dbReference>
<gene>
    <name evidence="2" type="ORF">H6G03_02220</name>
</gene>
<name>A0A926V9W9_9CYAN</name>
<evidence type="ECO:0000313" key="3">
    <source>
        <dbReference type="Proteomes" id="UP000641646"/>
    </source>
</evidence>
<dbReference type="AlphaFoldDB" id="A0A926V9W9"/>
<dbReference type="RefSeq" id="WP_190461627.1">
    <property type="nucleotide sequence ID" value="NZ_JACJPW010000003.1"/>
</dbReference>
<reference evidence="2" key="1">
    <citation type="journal article" date="2015" name="ISME J.">
        <title>Draft Genome Sequence of Streptomyces incarnatus NRRL8089, which Produces the Nucleoside Antibiotic Sinefungin.</title>
        <authorList>
            <person name="Oshima K."/>
            <person name="Hattori M."/>
            <person name="Shimizu H."/>
            <person name="Fukuda K."/>
            <person name="Nemoto M."/>
            <person name="Inagaki K."/>
            <person name="Tamura T."/>
        </authorList>
    </citation>
    <scope>NUCLEOTIDE SEQUENCE</scope>
    <source>
        <strain evidence="2">FACHB-1375</strain>
    </source>
</reference>
<dbReference type="CDD" id="cd06260">
    <property type="entry name" value="DUF820-like"/>
    <property type="match status" value="1"/>
</dbReference>
<keyword evidence="3" id="KW-1185">Reference proteome</keyword>
<comment type="caution">
    <text evidence="2">The sequence shown here is derived from an EMBL/GenBank/DDBJ whole genome shotgun (WGS) entry which is preliminary data.</text>
</comment>
<organism evidence="2 3">
    <name type="scientific">Aerosakkonema funiforme FACHB-1375</name>
    <dbReference type="NCBI Taxonomy" id="2949571"/>
    <lineage>
        <taxon>Bacteria</taxon>
        <taxon>Bacillati</taxon>
        <taxon>Cyanobacteriota</taxon>
        <taxon>Cyanophyceae</taxon>
        <taxon>Oscillatoriophycideae</taxon>
        <taxon>Aerosakkonematales</taxon>
        <taxon>Aerosakkonemataceae</taxon>
        <taxon>Aerosakkonema</taxon>
    </lineage>
</organism>
<dbReference type="PANTHER" id="PTHR36558">
    <property type="entry name" value="GLR1098 PROTEIN"/>
    <property type="match status" value="1"/>
</dbReference>
<evidence type="ECO:0000313" key="2">
    <source>
        <dbReference type="EMBL" id="MBD2179938.1"/>
    </source>
</evidence>
<dbReference type="InterPro" id="IPR012296">
    <property type="entry name" value="Nuclease_put_TT1808"/>
</dbReference>
<dbReference type="SUPFAM" id="SSF52980">
    <property type="entry name" value="Restriction endonuclease-like"/>
    <property type="match status" value="1"/>
</dbReference>
<reference evidence="2" key="2">
    <citation type="submission" date="2020-08" db="EMBL/GenBank/DDBJ databases">
        <authorList>
            <person name="Chen M."/>
            <person name="Teng W."/>
            <person name="Zhao L."/>
            <person name="Hu C."/>
            <person name="Zhou Y."/>
            <person name="Han B."/>
            <person name="Song L."/>
            <person name="Shu W."/>
        </authorList>
    </citation>
    <scope>NUCLEOTIDE SEQUENCE</scope>
    <source>
        <strain evidence="2">FACHB-1375</strain>
    </source>
</reference>
<feature type="domain" description="Putative restriction endonuclease" evidence="1">
    <location>
        <begin position="13"/>
        <end position="179"/>
    </location>
</feature>
<sequence length="195" mass="22817">MQTQTEKRYYSREEYLALEETAEYKSEYHDGEIVPMTGGTTNHNEILGNLFARLKLALRGRGYRVFASDVRLWVSRYRRYFYPDIMIIQGEPVYEGGGNTTVTNPSLIVEVLSDSTRNYDKGDKFDYYRSLPEFREYILIDQYKFHIEQLVKTAEGKWLLTYYESADGVLALDSVDFQIPLSDIYEGVNFDIVEE</sequence>
<keyword evidence="2" id="KW-0378">Hydrolase</keyword>
<dbReference type="EMBL" id="JACJPW010000003">
    <property type="protein sequence ID" value="MBD2179938.1"/>
    <property type="molecule type" value="Genomic_DNA"/>
</dbReference>
<keyword evidence="2" id="KW-0540">Nuclease</keyword>
<dbReference type="Proteomes" id="UP000641646">
    <property type="component" value="Unassembled WGS sequence"/>
</dbReference>
<dbReference type="InterPro" id="IPR011335">
    <property type="entry name" value="Restrct_endonuc-II-like"/>
</dbReference>
<protein>
    <submittedName>
        <fullName evidence="2">Uma2 family endonuclease</fullName>
    </submittedName>
</protein>
<proteinExistence type="predicted"/>
<dbReference type="InterPro" id="IPR008538">
    <property type="entry name" value="Uma2"/>
</dbReference>
<keyword evidence="2" id="KW-0255">Endonuclease</keyword>
<evidence type="ECO:0000259" key="1">
    <source>
        <dbReference type="Pfam" id="PF05685"/>
    </source>
</evidence>